<dbReference type="GO" id="GO:0042407">
    <property type="term" value="P:cristae formation"/>
    <property type="evidence" value="ECO:0007669"/>
    <property type="project" value="InterPro"/>
</dbReference>
<accession>A0A1E4SBT5</accession>
<dbReference type="EMBL" id="KV453916">
    <property type="protein sequence ID" value="ODV76963.1"/>
    <property type="molecule type" value="Genomic_DNA"/>
</dbReference>
<keyword evidence="1" id="KW-0472">Membrane</keyword>
<feature type="chain" id="PRO_5009162715" description="MICOS complex subunit" evidence="2">
    <location>
        <begin position="22"/>
        <end position="245"/>
    </location>
</feature>
<keyword evidence="4" id="KW-1185">Reference proteome</keyword>
<gene>
    <name evidence="3" type="ORF">CANTADRAFT_23805</name>
</gene>
<dbReference type="GO" id="GO:0061617">
    <property type="term" value="C:MICOS complex"/>
    <property type="evidence" value="ECO:0007669"/>
    <property type="project" value="UniProtKB-UniRule"/>
</dbReference>
<sequence length="245" mass="26544">MFAKRAISVGVPLALGAAVFAGQPKLHNESKRRFYEDETDVVPVPGTVIPAPASEIEALGSSRIVSGASVRSDKNLEQAFKSARETAHGVLVQAQNYVDQGYSKYNNTERQVTTTVSALHDKHEDLLPNSIYIVVAALSGNIAARQRGILAKAVFPVALGLASFKYFLPQTFANTTSFLWKLEQQKLPHIAEQQEYAVIKAGDLVQSIESTAQAGKKSFEDKAQSLKKSIADATGLNIDEEVSKK</sequence>
<protein>
    <recommendedName>
        <fullName evidence="1">MICOS complex subunit</fullName>
    </recommendedName>
</protein>
<dbReference type="AlphaFoldDB" id="A0A1E4SBT5"/>
<keyword evidence="1" id="KW-0496">Mitochondrion</keyword>
<comment type="function">
    <text evidence="1">Component of the MICOS complex, a large protein complex of the mitochondrial inner membrane that plays crucial roles in the maintenance of crista junctions, inner membrane architecture, and formation of contact sites to the outer membrane.</text>
</comment>
<evidence type="ECO:0000256" key="2">
    <source>
        <dbReference type="SAM" id="SignalP"/>
    </source>
</evidence>
<feature type="signal peptide" evidence="2">
    <location>
        <begin position="1"/>
        <end position="21"/>
    </location>
</feature>
<keyword evidence="1" id="KW-0999">Mitochondrion inner membrane</keyword>
<dbReference type="InterPro" id="IPR019166">
    <property type="entry name" value="MIC26/MIC27"/>
</dbReference>
<name>A0A1E4SBT5_9ASCO</name>
<comment type="subcellular location">
    <subcellularLocation>
        <location evidence="1">Mitochondrion inner membrane</location>
    </subcellularLocation>
</comment>
<dbReference type="PANTHER" id="PTHR28268:SF1">
    <property type="entry name" value="MICOS SUBUNIT MIC26"/>
    <property type="match status" value="1"/>
</dbReference>
<evidence type="ECO:0000313" key="4">
    <source>
        <dbReference type="Proteomes" id="UP000094285"/>
    </source>
</evidence>
<dbReference type="GeneID" id="30981140"/>
<keyword evidence="2" id="KW-0732">Signal</keyword>
<dbReference type="InterPro" id="IPR033181">
    <property type="entry name" value="Mic26_fungi"/>
</dbReference>
<reference evidence="4" key="1">
    <citation type="submission" date="2016-05" db="EMBL/GenBank/DDBJ databases">
        <title>Comparative genomics of biotechnologically important yeasts.</title>
        <authorList>
            <consortium name="DOE Joint Genome Institute"/>
            <person name="Riley R."/>
            <person name="Haridas S."/>
            <person name="Wolfe K.H."/>
            <person name="Lopes M.R."/>
            <person name="Hittinger C.T."/>
            <person name="Goker M."/>
            <person name="Salamov A."/>
            <person name="Wisecaver J."/>
            <person name="Long T.M."/>
            <person name="Aerts A.L."/>
            <person name="Barry K."/>
            <person name="Choi C."/>
            <person name="Clum A."/>
            <person name="Coughlan A.Y."/>
            <person name="Deshpande S."/>
            <person name="Douglass A.P."/>
            <person name="Hanson S.J."/>
            <person name="Klenk H.-P."/>
            <person name="Labutti K."/>
            <person name="Lapidus A."/>
            <person name="Lindquist E."/>
            <person name="Lipzen A."/>
            <person name="Meier-Kolthoff J.P."/>
            <person name="Ohm R.A."/>
            <person name="Otillar R.P."/>
            <person name="Pangilinan J."/>
            <person name="Peng Y."/>
            <person name="Rokas A."/>
            <person name="Rosa C.A."/>
            <person name="Scheuner C."/>
            <person name="Sibirny A.A."/>
            <person name="Slot J.C."/>
            <person name="Stielow J.B."/>
            <person name="Sun H."/>
            <person name="Kurtzman C.P."/>
            <person name="Blackwell M."/>
            <person name="Grigoriev I.V."/>
            <person name="Jeffries T.W."/>
        </authorList>
    </citation>
    <scope>NUCLEOTIDE SEQUENCE [LARGE SCALE GENOMIC DNA]</scope>
    <source>
        <strain evidence="4">NRRL Y-17324</strain>
    </source>
</reference>
<evidence type="ECO:0000256" key="1">
    <source>
        <dbReference type="RuleBase" id="RU363021"/>
    </source>
</evidence>
<dbReference type="GO" id="GO:0044284">
    <property type="term" value="C:mitochondrial crista junction"/>
    <property type="evidence" value="ECO:0007669"/>
    <property type="project" value="TreeGrafter"/>
</dbReference>
<dbReference type="Proteomes" id="UP000094285">
    <property type="component" value="Unassembled WGS sequence"/>
</dbReference>
<evidence type="ECO:0000313" key="3">
    <source>
        <dbReference type="EMBL" id="ODV76963.1"/>
    </source>
</evidence>
<dbReference type="STRING" id="984487.A0A1E4SBT5"/>
<organism evidence="3 4">
    <name type="scientific">Suhomyces tanzawaensis NRRL Y-17324</name>
    <dbReference type="NCBI Taxonomy" id="984487"/>
    <lineage>
        <taxon>Eukaryota</taxon>
        <taxon>Fungi</taxon>
        <taxon>Dikarya</taxon>
        <taxon>Ascomycota</taxon>
        <taxon>Saccharomycotina</taxon>
        <taxon>Pichiomycetes</taxon>
        <taxon>Debaryomycetaceae</taxon>
        <taxon>Suhomyces</taxon>
    </lineage>
</organism>
<dbReference type="Pfam" id="PF09769">
    <property type="entry name" value="ApoO"/>
    <property type="match status" value="1"/>
</dbReference>
<dbReference type="OrthoDB" id="2399148at2759"/>
<dbReference type="PANTHER" id="PTHR28268">
    <property type="entry name" value="MICOS SUBUNIT MIC26"/>
    <property type="match status" value="1"/>
</dbReference>
<comment type="subunit">
    <text evidence="1">Component of the mitochondrial contact site and cristae organizing system (MICOS) complex.</text>
</comment>
<proteinExistence type="predicted"/>
<dbReference type="RefSeq" id="XP_020062085.1">
    <property type="nucleotide sequence ID" value="XM_020207003.1"/>
</dbReference>